<dbReference type="AlphaFoldDB" id="N6VCG0"/>
<dbReference type="Proteomes" id="UP000012429">
    <property type="component" value="Unassembled WGS sequence"/>
</dbReference>
<dbReference type="EMBL" id="AQHN01000013">
    <property type="protein sequence ID" value="ENN88717.1"/>
    <property type="molecule type" value="Genomic_DNA"/>
</dbReference>
<feature type="region of interest" description="Disordered" evidence="1">
    <location>
        <begin position="412"/>
        <end position="463"/>
    </location>
</feature>
<gene>
    <name evidence="2" type="ORF">RHSP_43055</name>
</gene>
<evidence type="ECO:0000313" key="2">
    <source>
        <dbReference type="EMBL" id="ENN88717.1"/>
    </source>
</evidence>
<name>N6VCG0_9HYPH</name>
<reference evidence="2 3" key="1">
    <citation type="journal article" date="2012" name="BMC Genomics">
        <title>Genomic basis of broad host range and environmental adaptability of Rhizobium tropici CIAT 899 and Rhizobium sp. PRF 81 which are used in inoculants for common bean (Phaseolus vulgaris L.).</title>
        <authorList>
            <person name="Ormeno-Orrillo E."/>
            <person name="Menna P."/>
            <person name="Almeida L.G."/>
            <person name="Ollero F.J."/>
            <person name="Nicolas M.F."/>
            <person name="Pains Rodrigues E."/>
            <person name="Shigueyoshi Nakatani A."/>
            <person name="Silva Batista J.S."/>
            <person name="Oliveira Chueire L.M."/>
            <person name="Souza R.C."/>
            <person name="Ribeiro Vasconcelos A.T."/>
            <person name="Megias M."/>
            <person name="Hungria M."/>
            <person name="Martinez-Romero E."/>
        </authorList>
    </citation>
    <scope>NUCLEOTIDE SEQUENCE [LARGE SCALE GENOMIC DNA]</scope>
    <source>
        <strain evidence="2 3">PRF 81</strain>
    </source>
</reference>
<feature type="compositionally biased region" description="Basic and acidic residues" evidence="1">
    <location>
        <begin position="415"/>
        <end position="428"/>
    </location>
</feature>
<feature type="region of interest" description="Disordered" evidence="1">
    <location>
        <begin position="361"/>
        <end position="393"/>
    </location>
</feature>
<accession>N6VCG0</accession>
<comment type="caution">
    <text evidence="2">The sequence shown here is derived from an EMBL/GenBank/DDBJ whole genome shotgun (WGS) entry which is preliminary data.</text>
</comment>
<evidence type="ECO:0000313" key="3">
    <source>
        <dbReference type="Proteomes" id="UP000012429"/>
    </source>
</evidence>
<feature type="compositionally biased region" description="Acidic residues" evidence="1">
    <location>
        <begin position="365"/>
        <end position="378"/>
    </location>
</feature>
<sequence>MQRFPKAHDFVADRQGFVGDRQRGANIELFEIGLGRTPVELGNRSDGLFEKLLVVRGQPFAGRAAIPHQPAGWGNTRFTGHVDMDAIGRQYSDPALAARIALQQNVIMEIAVGSGDEGDIAISHHRRKRIGLQPEAVGGCVRLHGIADLDCFYALQIDLFEKGIYQRLVGATDARLHAFRGKFEFCFPAALSIVKGPRLEILAGLGLRDEARKRALETSFENHGHDVLPCRSACWVEAVAQPVAQEIEAEYGEQDGKAREEADPPGRLQIGASIGQHAAPARDRGIDAEPEEGEAAFEKDIVGDVQRHQHDYRSQKVRQQMLEDDAPVFHADGARREDEFPFAQGQHRSADKAGILHPLRHDQQDDGVGEAAADDGNEGDGQQNEGHGKLDIGKAHQDHVPDAAIVARCQTHQHAKNDATDDGGKADQQRYSAAGDDAGKNITPERIRSERMSEAGKGSCKPGHQIDLFRAAWKDDVREHGCKADDDGQQRSEDEFEAVEARTA</sequence>
<organism evidence="2 3">
    <name type="scientific">Rhizobium freirei PRF 81</name>
    <dbReference type="NCBI Taxonomy" id="363754"/>
    <lineage>
        <taxon>Bacteria</taxon>
        <taxon>Pseudomonadati</taxon>
        <taxon>Pseudomonadota</taxon>
        <taxon>Alphaproteobacteria</taxon>
        <taxon>Hyphomicrobiales</taxon>
        <taxon>Rhizobiaceae</taxon>
        <taxon>Rhizobium/Agrobacterium group</taxon>
        <taxon>Rhizobium</taxon>
    </lineage>
</organism>
<feature type="compositionally biased region" description="Basic and acidic residues" evidence="1">
    <location>
        <begin position="437"/>
        <end position="454"/>
    </location>
</feature>
<proteinExistence type="predicted"/>
<protein>
    <submittedName>
        <fullName evidence="2">Uncharacterized protein</fullName>
    </submittedName>
</protein>
<keyword evidence="3" id="KW-1185">Reference proteome</keyword>
<feature type="region of interest" description="Disordered" evidence="1">
    <location>
        <begin position="478"/>
        <end position="504"/>
    </location>
</feature>
<evidence type="ECO:0000256" key="1">
    <source>
        <dbReference type="SAM" id="MobiDB-lite"/>
    </source>
</evidence>